<protein>
    <recommendedName>
        <fullName evidence="7">EB domain-containing protein</fullName>
    </recommendedName>
</protein>
<comment type="caution">
    <text evidence="2">The sequence shown here is derived from an EMBL/GenBank/DDBJ whole genome shotgun (WGS) entry which is preliminary data.</text>
</comment>
<name>A0A814ZU18_9BILA</name>
<dbReference type="EMBL" id="CAJNOV010012465">
    <property type="protein sequence ID" value="CAF1487500.1"/>
    <property type="molecule type" value="Genomic_DNA"/>
</dbReference>
<evidence type="ECO:0000313" key="4">
    <source>
        <dbReference type="EMBL" id="CAF1935242.1"/>
    </source>
</evidence>
<organism evidence="2 6">
    <name type="scientific">Rotaria magnacalcarata</name>
    <dbReference type="NCBI Taxonomy" id="392030"/>
    <lineage>
        <taxon>Eukaryota</taxon>
        <taxon>Metazoa</taxon>
        <taxon>Spiralia</taxon>
        <taxon>Gnathifera</taxon>
        <taxon>Rotifera</taxon>
        <taxon>Eurotatoria</taxon>
        <taxon>Bdelloidea</taxon>
        <taxon>Philodinida</taxon>
        <taxon>Philodinidae</taxon>
        <taxon>Rotaria</taxon>
    </lineage>
</organism>
<evidence type="ECO:0000313" key="2">
    <source>
        <dbReference type="EMBL" id="CAF1248384.1"/>
    </source>
</evidence>
<evidence type="ECO:0000313" key="5">
    <source>
        <dbReference type="EMBL" id="CAF4657622.1"/>
    </source>
</evidence>
<evidence type="ECO:0000256" key="1">
    <source>
        <dbReference type="SAM" id="Phobius"/>
    </source>
</evidence>
<keyword evidence="1" id="KW-0812">Transmembrane</keyword>
<dbReference type="Proteomes" id="UP000663834">
    <property type="component" value="Unassembled WGS sequence"/>
</dbReference>
<evidence type="ECO:0000313" key="6">
    <source>
        <dbReference type="Proteomes" id="UP000663834"/>
    </source>
</evidence>
<dbReference type="Proteomes" id="UP000676336">
    <property type="component" value="Unassembled WGS sequence"/>
</dbReference>
<dbReference type="EMBL" id="CAJOBI010116590">
    <property type="protein sequence ID" value="CAF4657622.1"/>
    <property type="molecule type" value="Genomic_DNA"/>
</dbReference>
<dbReference type="OrthoDB" id="10001007at2759"/>
<reference evidence="2" key="1">
    <citation type="submission" date="2021-02" db="EMBL/GenBank/DDBJ databases">
        <authorList>
            <person name="Nowell W R."/>
        </authorList>
    </citation>
    <scope>NUCLEOTIDE SEQUENCE</scope>
</reference>
<feature type="transmembrane region" description="Helical" evidence="1">
    <location>
        <begin position="258"/>
        <end position="279"/>
    </location>
</feature>
<dbReference type="AlphaFoldDB" id="A0A814ZU18"/>
<sequence>MTIDNRTLSMIVPYLLDNQEEESLFVKILTRTQSHKPLISFNLNLIQCSNNEFLNWTSVESSLTLRGEFVRTTFADANKIYLSSGVTYLKNLTMLDCSIKTTYRTNDDELFQIKLKIESTLNDYCSSEHLCYPENVYQCDFEQHRCTCRSSYQSYLNKYQQSICVHAVENISQCTMNDIHCIEWCHEKRSSTTCTCPKDLSSKKLSDDDRAYCEGRINGPCNSFIQCPLGDICVQGTCQNTYYKLHYILSFDIATVSIIASCLILLVIIIILGISICILRRQRWKKHYDSSIDTVYKRKQQTDIPATSNYDNIIYGVFHNNVQLSSTVLSSNDDNVNDSSPFTASSDSTSYNPKVVFLGGDQHLTAIYA</sequence>
<dbReference type="Proteomes" id="UP000663855">
    <property type="component" value="Unassembled WGS sequence"/>
</dbReference>
<accession>A0A814ZU18</accession>
<evidence type="ECO:0000313" key="3">
    <source>
        <dbReference type="EMBL" id="CAF1487500.1"/>
    </source>
</evidence>
<dbReference type="EMBL" id="CAJNRE010001101">
    <property type="protein sequence ID" value="CAF1935242.1"/>
    <property type="molecule type" value="Genomic_DNA"/>
</dbReference>
<gene>
    <name evidence="3" type="ORF">CJN711_LOCUS26518</name>
    <name evidence="2" type="ORF">KQP761_LOCUS2157</name>
    <name evidence="4" type="ORF">MBJ925_LOCUS4916</name>
    <name evidence="5" type="ORF">SMN809_LOCUS41368</name>
</gene>
<dbReference type="Proteomes" id="UP000663824">
    <property type="component" value="Unassembled WGS sequence"/>
</dbReference>
<keyword evidence="1" id="KW-0472">Membrane</keyword>
<dbReference type="EMBL" id="CAJNOW010000136">
    <property type="protein sequence ID" value="CAF1248384.1"/>
    <property type="molecule type" value="Genomic_DNA"/>
</dbReference>
<keyword evidence="1" id="KW-1133">Transmembrane helix</keyword>
<proteinExistence type="predicted"/>
<evidence type="ECO:0008006" key="7">
    <source>
        <dbReference type="Google" id="ProtNLM"/>
    </source>
</evidence>